<dbReference type="PROSITE" id="PS00194">
    <property type="entry name" value="THIOREDOXIN_1"/>
    <property type="match status" value="1"/>
</dbReference>
<dbReference type="GO" id="GO:0004791">
    <property type="term" value="F:thioredoxin-disulfide reductase (NADPH) activity"/>
    <property type="evidence" value="ECO:0007669"/>
    <property type="project" value="TreeGrafter"/>
</dbReference>
<dbReference type="PANTHER" id="PTHR46472:SF1">
    <property type="entry name" value="NUCLEOREDOXIN"/>
    <property type="match status" value="1"/>
</dbReference>
<feature type="domain" description="Thioredoxin" evidence="2">
    <location>
        <begin position="24"/>
        <end position="174"/>
    </location>
</feature>
<dbReference type="GO" id="GO:0030178">
    <property type="term" value="P:negative regulation of Wnt signaling pathway"/>
    <property type="evidence" value="ECO:0007669"/>
    <property type="project" value="TreeGrafter"/>
</dbReference>
<proteinExistence type="predicted"/>
<dbReference type="InterPro" id="IPR012336">
    <property type="entry name" value="Thioredoxin-like_fold"/>
</dbReference>
<dbReference type="InterPro" id="IPR036249">
    <property type="entry name" value="Thioredoxin-like_sf"/>
</dbReference>
<sequence length="252" mass="27544">MKPSFAIFCTTALLMGGCGSSNRMGSLEKTLEGAVIDHNGNAVNASYALNTNHLLLYFSAHWCPPCRAFTPELVKFYNQNNGGQLFQVLLISNDHTDQEMQAYVRGAKMPWPAVVYHSEARKILNNHYSGQGIPRLVLLDSAGEIVADSFKGKTYLGPNHVLEELAKLLDERERDPAGLSKATGAPLATPEKFKRLYKIDGFGSGAAGNMAFINGKVTQQGAELDTGVVVENITGTYVEISFEGNRYRLKPE</sequence>
<keyword evidence="4" id="KW-1185">Reference proteome</keyword>
<dbReference type="RefSeq" id="WP_136080737.1">
    <property type="nucleotide sequence ID" value="NZ_CAAHFG010000002.1"/>
</dbReference>
<dbReference type="InterPro" id="IPR017937">
    <property type="entry name" value="Thioredoxin_CS"/>
</dbReference>
<gene>
    <name evidence="3" type="primary">stoA</name>
    <name evidence="3" type="ORF">PDESU_03723</name>
</gene>
<accession>A0A6C2U6I7</accession>
<evidence type="ECO:0000256" key="1">
    <source>
        <dbReference type="ARBA" id="ARBA00023284"/>
    </source>
</evidence>
<dbReference type="Pfam" id="PF13905">
    <property type="entry name" value="Thioredoxin_8"/>
    <property type="match status" value="1"/>
</dbReference>
<evidence type="ECO:0000259" key="2">
    <source>
        <dbReference type="PROSITE" id="PS51352"/>
    </source>
</evidence>
<dbReference type="InterPro" id="IPR013766">
    <property type="entry name" value="Thioredoxin_domain"/>
</dbReference>
<organism evidence="3 4">
    <name type="scientific">Pontiella desulfatans</name>
    <dbReference type="NCBI Taxonomy" id="2750659"/>
    <lineage>
        <taxon>Bacteria</taxon>
        <taxon>Pseudomonadati</taxon>
        <taxon>Kiritimatiellota</taxon>
        <taxon>Kiritimatiellia</taxon>
        <taxon>Kiritimatiellales</taxon>
        <taxon>Pontiellaceae</taxon>
        <taxon>Pontiella</taxon>
    </lineage>
</organism>
<keyword evidence="1" id="KW-0676">Redox-active center</keyword>
<dbReference type="Gene3D" id="3.40.30.10">
    <property type="entry name" value="Glutaredoxin"/>
    <property type="match status" value="1"/>
</dbReference>
<dbReference type="Proteomes" id="UP000366872">
    <property type="component" value="Unassembled WGS sequence"/>
</dbReference>
<protein>
    <submittedName>
        <fullName evidence="3">Sporulation thiol-disulfide oxidoreductase A</fullName>
    </submittedName>
</protein>
<name>A0A6C2U6I7_PONDE</name>
<dbReference type="SUPFAM" id="SSF52833">
    <property type="entry name" value="Thioredoxin-like"/>
    <property type="match status" value="1"/>
</dbReference>
<reference evidence="3 4" key="1">
    <citation type="submission" date="2019-04" db="EMBL/GenBank/DDBJ databases">
        <authorList>
            <person name="Van Vliet M D."/>
        </authorList>
    </citation>
    <scope>NUCLEOTIDE SEQUENCE [LARGE SCALE GENOMIC DNA]</scope>
    <source>
        <strain evidence="3 4">F1</strain>
    </source>
</reference>
<evidence type="ECO:0000313" key="3">
    <source>
        <dbReference type="EMBL" id="VGO15141.1"/>
    </source>
</evidence>
<dbReference type="PROSITE" id="PS51257">
    <property type="entry name" value="PROKAR_LIPOPROTEIN"/>
    <property type="match status" value="1"/>
</dbReference>
<dbReference type="GO" id="GO:0031397">
    <property type="term" value="P:negative regulation of protein ubiquitination"/>
    <property type="evidence" value="ECO:0007669"/>
    <property type="project" value="TreeGrafter"/>
</dbReference>
<dbReference type="PROSITE" id="PS51352">
    <property type="entry name" value="THIOREDOXIN_2"/>
    <property type="match status" value="1"/>
</dbReference>
<evidence type="ECO:0000313" key="4">
    <source>
        <dbReference type="Proteomes" id="UP000366872"/>
    </source>
</evidence>
<dbReference type="EMBL" id="CAAHFG010000002">
    <property type="protein sequence ID" value="VGO15141.1"/>
    <property type="molecule type" value="Genomic_DNA"/>
</dbReference>
<dbReference type="AlphaFoldDB" id="A0A6C2U6I7"/>
<dbReference type="PANTHER" id="PTHR46472">
    <property type="entry name" value="NUCLEOREDOXIN"/>
    <property type="match status" value="1"/>
</dbReference>